<evidence type="ECO:0000313" key="2">
    <source>
        <dbReference type="EMBL" id="KAK9876096.1"/>
    </source>
</evidence>
<dbReference type="Proteomes" id="UP001431783">
    <property type="component" value="Unassembled WGS sequence"/>
</dbReference>
<keyword evidence="3" id="KW-1185">Reference proteome</keyword>
<accession>A0AAW1U680</accession>
<proteinExistence type="predicted"/>
<evidence type="ECO:0000256" key="1">
    <source>
        <dbReference type="SAM" id="Phobius"/>
    </source>
</evidence>
<dbReference type="AlphaFoldDB" id="A0AAW1U680"/>
<keyword evidence="1" id="KW-0472">Membrane</keyword>
<feature type="transmembrane region" description="Helical" evidence="1">
    <location>
        <begin position="6"/>
        <end position="29"/>
    </location>
</feature>
<comment type="caution">
    <text evidence="2">The sequence shown here is derived from an EMBL/GenBank/DDBJ whole genome shotgun (WGS) entry which is preliminary data.</text>
</comment>
<dbReference type="EMBL" id="JARQZJ010000035">
    <property type="protein sequence ID" value="KAK9876096.1"/>
    <property type="molecule type" value="Genomic_DNA"/>
</dbReference>
<evidence type="ECO:0000313" key="3">
    <source>
        <dbReference type="Proteomes" id="UP001431783"/>
    </source>
</evidence>
<sequence length="141" mass="16193">MIHRHILFSLTAFDLTFIFTPAAVSIVLIRTPNQSREENISTAKDIEEAFHGNLHLLSSSLRSNVFESFPSVQKIAEENATQTINSLSRLEKEDDLTTNMKEHLIDFVADVIFKVDRHLISVYLFWIVRTREYPKLSSKAS</sequence>
<protein>
    <submittedName>
        <fullName evidence="2">Uncharacterized protein</fullName>
    </submittedName>
</protein>
<keyword evidence="1" id="KW-1133">Transmembrane helix</keyword>
<gene>
    <name evidence="2" type="ORF">WA026_011207</name>
</gene>
<name>A0AAW1U680_9CUCU</name>
<keyword evidence="1" id="KW-0812">Transmembrane</keyword>
<reference evidence="2 3" key="1">
    <citation type="submission" date="2023-03" db="EMBL/GenBank/DDBJ databases">
        <title>Genome insight into feeding habits of ladybird beetles.</title>
        <authorList>
            <person name="Li H.-S."/>
            <person name="Huang Y.-H."/>
            <person name="Pang H."/>
        </authorList>
    </citation>
    <scope>NUCLEOTIDE SEQUENCE [LARGE SCALE GENOMIC DNA]</scope>
    <source>
        <strain evidence="2">SYSU_2023b</strain>
        <tissue evidence="2">Whole body</tissue>
    </source>
</reference>
<organism evidence="2 3">
    <name type="scientific">Henosepilachna vigintioctopunctata</name>
    <dbReference type="NCBI Taxonomy" id="420089"/>
    <lineage>
        <taxon>Eukaryota</taxon>
        <taxon>Metazoa</taxon>
        <taxon>Ecdysozoa</taxon>
        <taxon>Arthropoda</taxon>
        <taxon>Hexapoda</taxon>
        <taxon>Insecta</taxon>
        <taxon>Pterygota</taxon>
        <taxon>Neoptera</taxon>
        <taxon>Endopterygota</taxon>
        <taxon>Coleoptera</taxon>
        <taxon>Polyphaga</taxon>
        <taxon>Cucujiformia</taxon>
        <taxon>Coccinelloidea</taxon>
        <taxon>Coccinellidae</taxon>
        <taxon>Epilachninae</taxon>
        <taxon>Epilachnini</taxon>
        <taxon>Henosepilachna</taxon>
    </lineage>
</organism>